<dbReference type="Gene3D" id="1.25.40.20">
    <property type="entry name" value="Ankyrin repeat-containing domain"/>
    <property type="match status" value="1"/>
</dbReference>
<reference evidence="1 2" key="1">
    <citation type="submission" date="2017-09" db="EMBL/GenBank/DDBJ databases">
        <title>Bacterial strain isolated from the female urinary microbiota.</title>
        <authorList>
            <person name="Thomas-White K."/>
            <person name="Kumar N."/>
            <person name="Forster S."/>
            <person name="Putonti C."/>
            <person name="Lawley T."/>
            <person name="Wolfe A.J."/>
        </authorList>
    </citation>
    <scope>NUCLEOTIDE SEQUENCE [LARGE SCALE GENOMIC DNA]</scope>
    <source>
        <strain evidence="1 2">UMB1301</strain>
    </source>
</reference>
<sequence length="175" mass="19640">MASPLYVAKKGTFDEFREVFNAEEQDATDMLMAALTNRDPEARASICNYTLDKGADAGAEDEDQNTLTVLLGRHRHLGEGDGDLVKRLVDGGADVNFRARLGYLPLRLAVEIRVDDDEKRRPVYEALFGAETLDLELPSDKGDQEETLAQWLRMIVDDQPDDFKVLDEFVKAKGY</sequence>
<dbReference type="AlphaFoldDB" id="A0A2N6VLV1"/>
<dbReference type="InterPro" id="IPR036770">
    <property type="entry name" value="Ankyrin_rpt-contain_sf"/>
</dbReference>
<dbReference type="SUPFAM" id="SSF48403">
    <property type="entry name" value="Ankyrin repeat"/>
    <property type="match status" value="1"/>
</dbReference>
<dbReference type="EMBL" id="PNHK01000003">
    <property type="protein sequence ID" value="PMD05008.1"/>
    <property type="molecule type" value="Genomic_DNA"/>
</dbReference>
<dbReference type="RefSeq" id="WP_102238949.1">
    <property type="nucleotide sequence ID" value="NZ_PNHK01000003.1"/>
</dbReference>
<evidence type="ECO:0000313" key="2">
    <source>
        <dbReference type="Proteomes" id="UP000235598"/>
    </source>
</evidence>
<organism evidence="1 2">
    <name type="scientific">Brevibacterium paucivorans</name>
    <dbReference type="NCBI Taxonomy" id="170994"/>
    <lineage>
        <taxon>Bacteria</taxon>
        <taxon>Bacillati</taxon>
        <taxon>Actinomycetota</taxon>
        <taxon>Actinomycetes</taxon>
        <taxon>Micrococcales</taxon>
        <taxon>Brevibacteriaceae</taxon>
        <taxon>Brevibacterium</taxon>
    </lineage>
</organism>
<protein>
    <submittedName>
        <fullName evidence="1">Uncharacterized protein</fullName>
    </submittedName>
</protein>
<dbReference type="Proteomes" id="UP000235598">
    <property type="component" value="Unassembled WGS sequence"/>
</dbReference>
<gene>
    <name evidence="1" type="ORF">CJ199_07885</name>
</gene>
<accession>A0A2N6VLV1</accession>
<comment type="caution">
    <text evidence="1">The sequence shown here is derived from an EMBL/GenBank/DDBJ whole genome shotgun (WGS) entry which is preliminary data.</text>
</comment>
<evidence type="ECO:0000313" key="1">
    <source>
        <dbReference type="EMBL" id="PMD05008.1"/>
    </source>
</evidence>
<dbReference type="OrthoDB" id="2038281at2"/>
<name>A0A2N6VLV1_9MICO</name>
<proteinExistence type="predicted"/>